<dbReference type="STRING" id="1333845.SAMN04487895_108133"/>
<dbReference type="AlphaFoldDB" id="A0A1H8Q9R1"/>
<accession>A0A1H8Q9R1</accession>
<feature type="domain" description="Putative amidase" evidence="2">
    <location>
        <begin position="201"/>
        <end position="359"/>
    </location>
</feature>
<dbReference type="PANTHER" id="PTHR40032:SF1">
    <property type="entry name" value="EXPORTED PROTEIN"/>
    <property type="match status" value="1"/>
</dbReference>
<reference evidence="3 6" key="2">
    <citation type="submission" date="2021-06" db="EMBL/GenBank/DDBJ databases">
        <title>Whole genome sequence of Paenibacillus sophorae DSM23020 for comparative genomics.</title>
        <authorList>
            <person name="Kim M.-J."/>
            <person name="Lee G."/>
            <person name="Shin J.-H."/>
        </authorList>
    </citation>
    <scope>NUCLEOTIDE SEQUENCE [LARGE SCALE GENOMIC DNA]</scope>
    <source>
        <strain evidence="3 6">DSM 23020</strain>
    </source>
</reference>
<dbReference type="InterPro" id="IPR024301">
    <property type="entry name" value="Amidase_6"/>
</dbReference>
<reference evidence="4 5" key="1">
    <citation type="submission" date="2016-10" db="EMBL/GenBank/DDBJ databases">
        <authorList>
            <person name="de Groot N.N."/>
        </authorList>
    </citation>
    <scope>NUCLEOTIDE SEQUENCE [LARGE SCALE GENOMIC DNA]</scope>
    <source>
        <strain evidence="4 5">CGMCC 1.10238</strain>
    </source>
</reference>
<dbReference type="Proteomes" id="UP000683429">
    <property type="component" value="Chromosome"/>
</dbReference>
<keyword evidence="6" id="KW-1185">Reference proteome</keyword>
<protein>
    <submittedName>
        <fullName evidence="3 4">Amidase domain-containing protein</fullName>
    </submittedName>
</protein>
<name>A0A1H8Q9R1_9BACL</name>
<evidence type="ECO:0000313" key="6">
    <source>
        <dbReference type="Proteomes" id="UP000683429"/>
    </source>
</evidence>
<feature type="chain" id="PRO_5011537065" evidence="1">
    <location>
        <begin position="31"/>
        <end position="367"/>
    </location>
</feature>
<sequence>MLKKIKKVKCIFFVATFFIAISLSLQTVSAAGTTENTLSADNQTTSLVKNVTDGNTKLNVTTLKETDITKKEALNKYKKGFDIVKKYIIENNIMINEDLDNIKYQSLILSLGTSLDYFSESDRDEIVKLVKFIDLYENSEKNKKIKEYKSKLDTKTINQKELSELVNLLPVSPSDPTTVLSSVYETPRALIIQPLAYSNGYSSINARDYAYQWWDGRNPTYSNYYANYFGCSIYDECWNDCTNFVSQALYAGGMKQWRGQGVDSWYFDDGWLSSPSHSWGGAHNFYEHWKNRATLASDTSSISMGDPVNADFERDGDINHTAIITLFSNGHFYLTQHTTDKKDNALSTWYYENYNVYVWRMSTALNY</sequence>
<dbReference type="Proteomes" id="UP000198809">
    <property type="component" value="Unassembled WGS sequence"/>
</dbReference>
<evidence type="ECO:0000256" key="1">
    <source>
        <dbReference type="SAM" id="SignalP"/>
    </source>
</evidence>
<keyword evidence="1" id="KW-0732">Signal</keyword>
<evidence type="ECO:0000313" key="4">
    <source>
        <dbReference type="EMBL" id="SEO50945.1"/>
    </source>
</evidence>
<organism evidence="4 5">
    <name type="scientific">Paenibacillus sophorae</name>
    <dbReference type="NCBI Taxonomy" id="1333845"/>
    <lineage>
        <taxon>Bacteria</taxon>
        <taxon>Bacillati</taxon>
        <taxon>Bacillota</taxon>
        <taxon>Bacilli</taxon>
        <taxon>Bacillales</taxon>
        <taxon>Paenibacillaceae</taxon>
        <taxon>Paenibacillus</taxon>
    </lineage>
</organism>
<dbReference type="EMBL" id="CP076607">
    <property type="protein sequence ID" value="QWU15213.1"/>
    <property type="molecule type" value="Genomic_DNA"/>
</dbReference>
<evidence type="ECO:0000259" key="2">
    <source>
        <dbReference type="Pfam" id="PF12671"/>
    </source>
</evidence>
<dbReference type="EMBL" id="FODH01000008">
    <property type="protein sequence ID" value="SEO50945.1"/>
    <property type="molecule type" value="Genomic_DNA"/>
</dbReference>
<dbReference type="OrthoDB" id="9812429at2"/>
<dbReference type="PANTHER" id="PTHR40032">
    <property type="entry name" value="EXPORTED PROTEIN-RELATED"/>
    <property type="match status" value="1"/>
</dbReference>
<dbReference type="RefSeq" id="WP_090834287.1">
    <property type="nucleotide sequence ID" value="NZ_CP076607.1"/>
</dbReference>
<proteinExistence type="predicted"/>
<evidence type="ECO:0000313" key="3">
    <source>
        <dbReference type="EMBL" id="QWU15213.1"/>
    </source>
</evidence>
<evidence type="ECO:0000313" key="5">
    <source>
        <dbReference type="Proteomes" id="UP000198809"/>
    </source>
</evidence>
<feature type="signal peptide" evidence="1">
    <location>
        <begin position="1"/>
        <end position="30"/>
    </location>
</feature>
<dbReference type="Pfam" id="PF12671">
    <property type="entry name" value="Amidase_6"/>
    <property type="match status" value="1"/>
</dbReference>
<gene>
    <name evidence="3" type="ORF">KP014_25545</name>
    <name evidence="4" type="ORF">SAMN04487895_108133</name>
</gene>